<comment type="caution">
    <text evidence="1">The sequence shown here is derived from an EMBL/GenBank/DDBJ whole genome shotgun (WGS) entry which is preliminary data.</text>
</comment>
<reference evidence="1 2" key="1">
    <citation type="submission" date="2020-08" db="EMBL/GenBank/DDBJ databases">
        <title>Genomic Encyclopedia of Type Strains, Phase IV (KMG-IV): sequencing the most valuable type-strain genomes for metagenomic binning, comparative biology and taxonomic classification.</title>
        <authorList>
            <person name="Goeker M."/>
        </authorList>
    </citation>
    <scope>NUCLEOTIDE SEQUENCE [LARGE SCALE GENOMIC DNA]</scope>
    <source>
        <strain evidence="1 2">DSM 100044</strain>
    </source>
</reference>
<dbReference type="RefSeq" id="WP_184058561.1">
    <property type="nucleotide sequence ID" value="NZ_JACIJK010000008.1"/>
</dbReference>
<sequence length="81" mass="8833">MKRKITKTQFFDLWWDEFCADKSMTGVGCMLCGSNGSIDTRGKVFTAAGVECGGLAFCICPNGRALKRAHEIAIARQEVGQ</sequence>
<gene>
    <name evidence="1" type="ORF">FHS94_002689</name>
</gene>
<evidence type="ECO:0000313" key="1">
    <source>
        <dbReference type="EMBL" id="MBB5715832.1"/>
    </source>
</evidence>
<keyword evidence="2" id="KW-1185">Reference proteome</keyword>
<proteinExistence type="predicted"/>
<evidence type="ECO:0000313" key="2">
    <source>
        <dbReference type="Proteomes" id="UP000546200"/>
    </source>
</evidence>
<organism evidence="1 2">
    <name type="scientific">Sphingomonas aerophila</name>
    <dbReference type="NCBI Taxonomy" id="1344948"/>
    <lineage>
        <taxon>Bacteria</taxon>
        <taxon>Pseudomonadati</taxon>
        <taxon>Pseudomonadota</taxon>
        <taxon>Alphaproteobacteria</taxon>
        <taxon>Sphingomonadales</taxon>
        <taxon>Sphingomonadaceae</taxon>
        <taxon>Sphingomonas</taxon>
    </lineage>
</organism>
<name>A0A7W9BES6_9SPHN</name>
<accession>A0A7W9BES6</accession>
<dbReference type="Proteomes" id="UP000546200">
    <property type="component" value="Unassembled WGS sequence"/>
</dbReference>
<dbReference type="AlphaFoldDB" id="A0A7W9BES6"/>
<protein>
    <submittedName>
        <fullName evidence="1">Uncharacterized protein</fullName>
    </submittedName>
</protein>
<dbReference type="EMBL" id="JACIJK010000008">
    <property type="protein sequence ID" value="MBB5715832.1"/>
    <property type="molecule type" value="Genomic_DNA"/>
</dbReference>